<feature type="compositionally biased region" description="Polar residues" evidence="9">
    <location>
        <begin position="519"/>
        <end position="542"/>
    </location>
</feature>
<sequence length="587" mass="66207">MIRWVVQVKGLLDSAEEETVWDGGGHTYQLEHIVGNGAFGVVWRARADDGSLVAIKKVMLDRRYHNRELQMMKVMDHENIVRLRHYFEKSGRKKDETYLHLVMDFLPETIRSVALRHQKRSQRFSFDHIRAYLWQTFCALEYIHARRICHRDIKPDNLLCDPSTLQCRLCDFGCSKVLVKGQPNVSYICSRYYRAPELMFGATEYAVGVDVWSVGTILMELLLGHLPFQGQDSTQQHLVEIMKLLGTPTDRDLHAMRATCCTADLPMLKPFPWERIFAPNTPSEAIDLAQRLLRYDPDQRLSASQALKHPFFDGAEKLVRSNSSSEETGSSVPSQRGEIGFEQWEEGLNRKLKKLAGDTELISKVGQTIVRRLDPQLKDQPVSKELVGEVMGVVRQEVMSSLKALDERARGLHKSIVADAKQLRLQLPVTGRESKDVTTNAPMTEEEKKLEAELAAMREAKLKIDQAASEREELLARIKAALARGQPGNANQNEASEKASAEEDRPTTPGYGRRAPQPSRVQSFVTNCDSAPQPWQTDNMGQVTPEALPKSQTVQQRPSSGRRRGRLTEGGEVSEESPAETQIKTVG</sequence>
<evidence type="ECO:0000256" key="7">
    <source>
        <dbReference type="PROSITE-ProRule" id="PRU10141"/>
    </source>
</evidence>
<feature type="binding site" evidence="7">
    <location>
        <position position="57"/>
    </location>
    <ligand>
        <name>ATP</name>
        <dbReference type="ChEBI" id="CHEBI:30616"/>
    </ligand>
</feature>
<dbReference type="CDD" id="cd14137">
    <property type="entry name" value="STKc_GSK3"/>
    <property type="match status" value="1"/>
</dbReference>
<dbReference type="PANTHER" id="PTHR24057">
    <property type="entry name" value="GLYCOGEN SYNTHASE KINASE-3 ALPHA"/>
    <property type="match status" value="1"/>
</dbReference>
<dbReference type="InterPro" id="IPR000719">
    <property type="entry name" value="Prot_kinase_dom"/>
</dbReference>
<dbReference type="Proteomes" id="UP001515480">
    <property type="component" value="Unassembled WGS sequence"/>
</dbReference>
<dbReference type="FunFam" id="1.10.510.10:FF:000624">
    <property type="entry name" value="Mitogen-activated protein kinase"/>
    <property type="match status" value="1"/>
</dbReference>
<evidence type="ECO:0000256" key="1">
    <source>
        <dbReference type="ARBA" id="ARBA00005527"/>
    </source>
</evidence>
<dbReference type="Pfam" id="PF00069">
    <property type="entry name" value="Pkinase"/>
    <property type="match status" value="1"/>
</dbReference>
<comment type="similarity">
    <text evidence="1">Belongs to the protein kinase superfamily. CMGC Ser/Thr protein kinase family. GSK-3 subfamily.</text>
</comment>
<comment type="caution">
    <text evidence="11">The sequence shown here is derived from an EMBL/GenBank/DDBJ whole genome shotgun (WGS) entry which is preliminary data.</text>
</comment>
<dbReference type="SMART" id="SM00220">
    <property type="entry name" value="S_TKc"/>
    <property type="match status" value="1"/>
</dbReference>
<dbReference type="GO" id="GO:0004674">
    <property type="term" value="F:protein serine/threonine kinase activity"/>
    <property type="evidence" value="ECO:0007669"/>
    <property type="project" value="UniProtKB-KW"/>
</dbReference>
<accession>A0AB34JIE0</accession>
<feature type="region of interest" description="Disordered" evidence="9">
    <location>
        <begin position="485"/>
        <end position="587"/>
    </location>
</feature>
<gene>
    <name evidence="11" type="ORF">AB1Y20_021331</name>
</gene>
<evidence type="ECO:0000256" key="2">
    <source>
        <dbReference type="ARBA" id="ARBA00022527"/>
    </source>
</evidence>
<dbReference type="Gene3D" id="1.10.510.10">
    <property type="entry name" value="Transferase(Phosphotransferase) domain 1"/>
    <property type="match status" value="1"/>
</dbReference>
<evidence type="ECO:0000256" key="8">
    <source>
        <dbReference type="SAM" id="Coils"/>
    </source>
</evidence>
<proteinExistence type="inferred from homology"/>
<keyword evidence="8" id="KW-0175">Coiled coil</keyword>
<feature type="compositionally biased region" description="Low complexity" evidence="9">
    <location>
        <begin position="321"/>
        <end position="334"/>
    </location>
</feature>
<evidence type="ECO:0000313" key="12">
    <source>
        <dbReference type="Proteomes" id="UP001515480"/>
    </source>
</evidence>
<evidence type="ECO:0000256" key="9">
    <source>
        <dbReference type="SAM" id="MobiDB-lite"/>
    </source>
</evidence>
<keyword evidence="3" id="KW-0808">Transferase</keyword>
<feature type="domain" description="Protein kinase" evidence="10">
    <location>
        <begin position="28"/>
        <end position="312"/>
    </location>
</feature>
<dbReference type="InterPro" id="IPR017441">
    <property type="entry name" value="Protein_kinase_ATP_BS"/>
</dbReference>
<feature type="coiled-coil region" evidence="8">
    <location>
        <begin position="443"/>
        <end position="484"/>
    </location>
</feature>
<dbReference type="InterPro" id="IPR039192">
    <property type="entry name" value="STKc_GSK3"/>
</dbReference>
<evidence type="ECO:0000256" key="6">
    <source>
        <dbReference type="ARBA" id="ARBA00022840"/>
    </source>
</evidence>
<evidence type="ECO:0000256" key="4">
    <source>
        <dbReference type="ARBA" id="ARBA00022741"/>
    </source>
</evidence>
<dbReference type="Gene3D" id="3.30.200.20">
    <property type="entry name" value="Phosphorylase Kinase, domain 1"/>
    <property type="match status" value="1"/>
</dbReference>
<name>A0AB34JIE0_PRYPA</name>
<feature type="region of interest" description="Disordered" evidence="9">
    <location>
        <begin position="319"/>
        <end position="338"/>
    </location>
</feature>
<dbReference type="PROSITE" id="PS00107">
    <property type="entry name" value="PROTEIN_KINASE_ATP"/>
    <property type="match status" value="1"/>
</dbReference>
<keyword evidence="6 7" id="KW-0067">ATP-binding</keyword>
<reference evidence="11 12" key="1">
    <citation type="journal article" date="2024" name="Science">
        <title>Giant polyketide synthase enzymes in the biosynthesis of giant marine polyether toxins.</title>
        <authorList>
            <person name="Fallon T.R."/>
            <person name="Shende V.V."/>
            <person name="Wierzbicki I.H."/>
            <person name="Pendleton A.L."/>
            <person name="Watervoot N.F."/>
            <person name="Auber R.P."/>
            <person name="Gonzalez D.J."/>
            <person name="Wisecaver J.H."/>
            <person name="Moore B.S."/>
        </authorList>
    </citation>
    <scope>NUCLEOTIDE SEQUENCE [LARGE SCALE GENOMIC DNA]</scope>
    <source>
        <strain evidence="11 12">12B1</strain>
    </source>
</reference>
<keyword evidence="4 7" id="KW-0547">Nucleotide-binding</keyword>
<dbReference type="SUPFAM" id="SSF56112">
    <property type="entry name" value="Protein kinase-like (PK-like)"/>
    <property type="match status" value="1"/>
</dbReference>
<protein>
    <recommendedName>
        <fullName evidence="10">Protein kinase domain-containing protein</fullName>
    </recommendedName>
</protein>
<dbReference type="GO" id="GO:0005524">
    <property type="term" value="F:ATP binding"/>
    <property type="evidence" value="ECO:0007669"/>
    <property type="project" value="UniProtKB-UniRule"/>
</dbReference>
<dbReference type="PROSITE" id="PS50011">
    <property type="entry name" value="PROTEIN_KINASE_DOM"/>
    <property type="match status" value="1"/>
</dbReference>
<dbReference type="GO" id="GO:0005737">
    <property type="term" value="C:cytoplasm"/>
    <property type="evidence" value="ECO:0007669"/>
    <property type="project" value="TreeGrafter"/>
</dbReference>
<dbReference type="PROSITE" id="PS00108">
    <property type="entry name" value="PROTEIN_KINASE_ST"/>
    <property type="match status" value="1"/>
</dbReference>
<dbReference type="PANTHER" id="PTHR24057:SF0">
    <property type="entry name" value="PROTEIN KINASE SHAGGY-RELATED"/>
    <property type="match status" value="1"/>
</dbReference>
<evidence type="ECO:0000256" key="3">
    <source>
        <dbReference type="ARBA" id="ARBA00022679"/>
    </source>
</evidence>
<evidence type="ECO:0000256" key="5">
    <source>
        <dbReference type="ARBA" id="ARBA00022777"/>
    </source>
</evidence>
<feature type="compositionally biased region" description="Basic and acidic residues" evidence="9">
    <location>
        <begin position="495"/>
        <end position="506"/>
    </location>
</feature>
<keyword evidence="5" id="KW-0418">Kinase</keyword>
<evidence type="ECO:0000313" key="11">
    <source>
        <dbReference type="EMBL" id="KAL1521676.1"/>
    </source>
</evidence>
<dbReference type="InterPro" id="IPR011009">
    <property type="entry name" value="Kinase-like_dom_sf"/>
</dbReference>
<dbReference type="GO" id="GO:0005634">
    <property type="term" value="C:nucleus"/>
    <property type="evidence" value="ECO:0007669"/>
    <property type="project" value="TreeGrafter"/>
</dbReference>
<evidence type="ECO:0000259" key="10">
    <source>
        <dbReference type="PROSITE" id="PS50011"/>
    </source>
</evidence>
<dbReference type="GO" id="GO:0030154">
    <property type="term" value="P:cell differentiation"/>
    <property type="evidence" value="ECO:0007669"/>
    <property type="project" value="TreeGrafter"/>
</dbReference>
<dbReference type="AlphaFoldDB" id="A0AB34JIE0"/>
<dbReference type="GO" id="GO:0007165">
    <property type="term" value="P:signal transduction"/>
    <property type="evidence" value="ECO:0007669"/>
    <property type="project" value="TreeGrafter"/>
</dbReference>
<keyword evidence="2" id="KW-0723">Serine/threonine-protein kinase</keyword>
<dbReference type="InterPro" id="IPR050591">
    <property type="entry name" value="GSK-3"/>
</dbReference>
<dbReference type="InterPro" id="IPR008271">
    <property type="entry name" value="Ser/Thr_kinase_AS"/>
</dbReference>
<keyword evidence="12" id="KW-1185">Reference proteome</keyword>
<dbReference type="EMBL" id="JBGBPQ010000007">
    <property type="protein sequence ID" value="KAL1521676.1"/>
    <property type="molecule type" value="Genomic_DNA"/>
</dbReference>
<organism evidence="11 12">
    <name type="scientific">Prymnesium parvum</name>
    <name type="common">Toxic golden alga</name>
    <dbReference type="NCBI Taxonomy" id="97485"/>
    <lineage>
        <taxon>Eukaryota</taxon>
        <taxon>Haptista</taxon>
        <taxon>Haptophyta</taxon>
        <taxon>Prymnesiophyceae</taxon>
        <taxon>Prymnesiales</taxon>
        <taxon>Prymnesiaceae</taxon>
        <taxon>Prymnesium</taxon>
    </lineage>
</organism>